<accession>A0A8H6DZU7</accession>
<feature type="transmembrane region" description="Helical" evidence="1">
    <location>
        <begin position="93"/>
        <end position="115"/>
    </location>
</feature>
<evidence type="ECO:0000256" key="1">
    <source>
        <dbReference type="SAM" id="Phobius"/>
    </source>
</evidence>
<proteinExistence type="predicted"/>
<evidence type="ECO:0008006" key="4">
    <source>
        <dbReference type="Google" id="ProtNLM"/>
    </source>
</evidence>
<organism evidence="2 3">
    <name type="scientific">Cochliobolus sativus</name>
    <name type="common">Common root rot and spot blotch fungus</name>
    <name type="synonym">Bipolaris sorokiniana</name>
    <dbReference type="NCBI Taxonomy" id="45130"/>
    <lineage>
        <taxon>Eukaryota</taxon>
        <taxon>Fungi</taxon>
        <taxon>Dikarya</taxon>
        <taxon>Ascomycota</taxon>
        <taxon>Pezizomycotina</taxon>
        <taxon>Dothideomycetes</taxon>
        <taxon>Pleosporomycetidae</taxon>
        <taxon>Pleosporales</taxon>
        <taxon>Pleosporineae</taxon>
        <taxon>Pleosporaceae</taxon>
        <taxon>Bipolaris</taxon>
    </lineage>
</organism>
<protein>
    <recommendedName>
        <fullName evidence="4">DUF2306 domain-containing protein</fullName>
    </recommendedName>
</protein>
<feature type="transmembrane region" description="Helical" evidence="1">
    <location>
        <begin position="191"/>
        <end position="212"/>
    </location>
</feature>
<dbReference type="AlphaFoldDB" id="A0A8H6DZU7"/>
<keyword evidence="1" id="KW-1133">Transmembrane helix</keyword>
<evidence type="ECO:0000313" key="2">
    <source>
        <dbReference type="EMBL" id="KAF5854099.1"/>
    </source>
</evidence>
<comment type="caution">
    <text evidence="2">The sequence shown here is derived from an EMBL/GenBank/DDBJ whole genome shotgun (WGS) entry which is preliminary data.</text>
</comment>
<sequence>MIKSEDTQNLSEVSSASETKEHTNKYAIAYRKVYRFFGFNKGYNFPLWVIFAGGMLGFSLSRLGDLDYDGYFKRNFALVPGYWYYFRSGSYRYGMLIHLAAILPAGILMTFQFTPIIRHKWILFHRLNGYVVLLLCLISNAAAFVVIRHKQGGNRINSHAVETLMGIITTIGIFMGWWNIRRKQIEQHRAWMLRTMFYMAVTITARVINFAARSIITKIGNYWAVWMCDEINFLYMNLGMEFPQETYPECILPDGSLNRWKRVAVAAREDPNHLEQFGASAVASFSTMLWICLFLHMIGVELYLRMTPRETERLRQISYEKQVEAGYRNPGSAGLVLDRWADGDKWTPKK</sequence>
<dbReference type="Proteomes" id="UP000624244">
    <property type="component" value="Unassembled WGS sequence"/>
</dbReference>
<gene>
    <name evidence="2" type="ORF">GGP41_006921</name>
</gene>
<reference evidence="2" key="1">
    <citation type="submission" date="2019-11" db="EMBL/GenBank/DDBJ databases">
        <title>Bipolaris sorokiniana Genome sequencing.</title>
        <authorList>
            <person name="Wang H."/>
        </authorList>
    </citation>
    <scope>NUCLEOTIDE SEQUENCE</scope>
</reference>
<keyword evidence="1" id="KW-0812">Transmembrane</keyword>
<name>A0A8H6DZU7_COCSA</name>
<feature type="transmembrane region" description="Helical" evidence="1">
    <location>
        <begin position="159"/>
        <end position="179"/>
    </location>
</feature>
<feature type="transmembrane region" description="Helical" evidence="1">
    <location>
        <begin position="45"/>
        <end position="64"/>
    </location>
</feature>
<evidence type="ECO:0000313" key="3">
    <source>
        <dbReference type="Proteomes" id="UP000624244"/>
    </source>
</evidence>
<keyword evidence="1" id="KW-0472">Membrane</keyword>
<dbReference type="Pfam" id="PF10067">
    <property type="entry name" value="DUF2306"/>
    <property type="match status" value="1"/>
</dbReference>
<feature type="transmembrane region" description="Helical" evidence="1">
    <location>
        <begin position="281"/>
        <end position="304"/>
    </location>
</feature>
<dbReference type="InterPro" id="IPR018750">
    <property type="entry name" value="DUF2306_membrane"/>
</dbReference>
<dbReference type="EMBL" id="WNKQ01000001">
    <property type="protein sequence ID" value="KAF5854099.1"/>
    <property type="molecule type" value="Genomic_DNA"/>
</dbReference>
<feature type="transmembrane region" description="Helical" evidence="1">
    <location>
        <begin position="127"/>
        <end position="147"/>
    </location>
</feature>